<sequence length="309" mass="34266">MGSFIIALKTVLPLFLIIFAGLIFSKTKAASETWVDILNKYALWIGFPALVIASLMNLEVEGESYLKLILLNSAYIVISMLLAFPVARIFKLSKRMRSSLFLVFSFGNVAYLGIPVLFNAFGTEVLPTAAILSAVYLFWLLTLGIILIESNSEKEIDIKKIGLNLAKNPLLISIFIGLLIVFFNLELPVIFEETIILFSDSVTAVVLFSLGIFLGFNKIGHPKEWIQVFIFAVLTMLVLPFIYYLSIKQAGLDSMQFDASILDASMPLGVTPYALAVQYKLETTVIARIVVLATSLSIFTIPLWMVVLS</sequence>
<feature type="transmembrane region" description="Helical" evidence="8">
    <location>
        <begin position="195"/>
        <end position="216"/>
    </location>
</feature>
<evidence type="ECO:0000256" key="5">
    <source>
        <dbReference type="ARBA" id="ARBA00022692"/>
    </source>
</evidence>
<evidence type="ECO:0000256" key="4">
    <source>
        <dbReference type="ARBA" id="ARBA00022475"/>
    </source>
</evidence>
<keyword evidence="6 8" id="KW-1133">Transmembrane helix</keyword>
<reference evidence="9 10" key="1">
    <citation type="submission" date="2019-11" db="EMBL/GenBank/DDBJ databases">
        <authorList>
            <person name="Zheng R.K."/>
            <person name="Sun C.M."/>
        </authorList>
    </citation>
    <scope>NUCLEOTIDE SEQUENCE [LARGE SCALE GENOMIC DNA]</scope>
    <source>
        <strain evidence="9 10">WC007</strain>
    </source>
</reference>
<dbReference type="AlphaFoldDB" id="A0A6I6K2G7"/>
<evidence type="ECO:0000256" key="6">
    <source>
        <dbReference type="ARBA" id="ARBA00022989"/>
    </source>
</evidence>
<name>A0A6I6K2G7_9BACT</name>
<gene>
    <name evidence="9" type="ORF">GM418_24530</name>
</gene>
<organism evidence="9 10">
    <name type="scientific">Maribellus comscasis</name>
    <dbReference type="NCBI Taxonomy" id="2681766"/>
    <lineage>
        <taxon>Bacteria</taxon>
        <taxon>Pseudomonadati</taxon>
        <taxon>Bacteroidota</taxon>
        <taxon>Bacteroidia</taxon>
        <taxon>Marinilabiliales</taxon>
        <taxon>Prolixibacteraceae</taxon>
        <taxon>Maribellus</taxon>
    </lineage>
</organism>
<keyword evidence="10" id="KW-1185">Reference proteome</keyword>
<dbReference type="RefSeq" id="WP_158869852.1">
    <property type="nucleotide sequence ID" value="NZ_CP046401.1"/>
</dbReference>
<feature type="transmembrane region" description="Helical" evidence="8">
    <location>
        <begin position="68"/>
        <end position="87"/>
    </location>
</feature>
<dbReference type="GO" id="GO:0055085">
    <property type="term" value="P:transmembrane transport"/>
    <property type="evidence" value="ECO:0007669"/>
    <property type="project" value="InterPro"/>
</dbReference>
<evidence type="ECO:0000256" key="1">
    <source>
        <dbReference type="ARBA" id="ARBA00004651"/>
    </source>
</evidence>
<keyword evidence="5 8" id="KW-0812">Transmembrane</keyword>
<evidence type="ECO:0000313" key="9">
    <source>
        <dbReference type="EMBL" id="QGY46707.1"/>
    </source>
</evidence>
<feature type="transmembrane region" description="Helical" evidence="8">
    <location>
        <begin position="228"/>
        <end position="247"/>
    </location>
</feature>
<keyword evidence="7 8" id="KW-0472">Membrane</keyword>
<evidence type="ECO:0000256" key="7">
    <source>
        <dbReference type="ARBA" id="ARBA00023136"/>
    </source>
</evidence>
<dbReference type="PANTHER" id="PTHR36838:SF3">
    <property type="entry name" value="TRANSPORTER AUXIN EFFLUX CARRIER EC FAMILY"/>
    <property type="match status" value="1"/>
</dbReference>
<keyword evidence="4" id="KW-1003">Cell membrane</keyword>
<evidence type="ECO:0000313" key="10">
    <source>
        <dbReference type="Proteomes" id="UP000428260"/>
    </source>
</evidence>
<feature type="transmembrane region" description="Helical" evidence="8">
    <location>
        <begin position="99"/>
        <end position="118"/>
    </location>
</feature>
<proteinExistence type="inferred from homology"/>
<evidence type="ECO:0000256" key="8">
    <source>
        <dbReference type="SAM" id="Phobius"/>
    </source>
</evidence>
<dbReference type="Proteomes" id="UP000428260">
    <property type="component" value="Chromosome"/>
</dbReference>
<evidence type="ECO:0000256" key="3">
    <source>
        <dbReference type="ARBA" id="ARBA00022448"/>
    </source>
</evidence>
<dbReference type="PANTHER" id="PTHR36838">
    <property type="entry name" value="AUXIN EFFLUX CARRIER FAMILY PROTEIN"/>
    <property type="match status" value="1"/>
</dbReference>
<dbReference type="Pfam" id="PF03547">
    <property type="entry name" value="Mem_trans"/>
    <property type="match status" value="1"/>
</dbReference>
<dbReference type="EMBL" id="CP046401">
    <property type="protein sequence ID" value="QGY46707.1"/>
    <property type="molecule type" value="Genomic_DNA"/>
</dbReference>
<dbReference type="Gene3D" id="1.20.1530.20">
    <property type="match status" value="2"/>
</dbReference>
<feature type="transmembrane region" description="Helical" evidence="8">
    <location>
        <begin position="169"/>
        <end position="189"/>
    </location>
</feature>
<comment type="similarity">
    <text evidence="2">Belongs to the auxin efflux carrier (TC 2.A.69) family.</text>
</comment>
<feature type="transmembrane region" description="Helical" evidence="8">
    <location>
        <begin position="6"/>
        <end position="25"/>
    </location>
</feature>
<feature type="transmembrane region" description="Helical" evidence="8">
    <location>
        <begin position="130"/>
        <end position="148"/>
    </location>
</feature>
<feature type="transmembrane region" description="Helical" evidence="8">
    <location>
        <begin position="285"/>
        <end position="308"/>
    </location>
</feature>
<protein>
    <recommendedName>
        <fullName evidence="11">AEC family transporter</fullName>
    </recommendedName>
</protein>
<evidence type="ECO:0000256" key="2">
    <source>
        <dbReference type="ARBA" id="ARBA00010145"/>
    </source>
</evidence>
<dbReference type="KEGG" id="mcos:GM418_24530"/>
<evidence type="ECO:0008006" key="11">
    <source>
        <dbReference type="Google" id="ProtNLM"/>
    </source>
</evidence>
<feature type="transmembrane region" description="Helical" evidence="8">
    <location>
        <begin position="37"/>
        <end position="56"/>
    </location>
</feature>
<dbReference type="GO" id="GO:0005886">
    <property type="term" value="C:plasma membrane"/>
    <property type="evidence" value="ECO:0007669"/>
    <property type="project" value="UniProtKB-SubCell"/>
</dbReference>
<accession>A0A6I6K2G7</accession>
<dbReference type="InterPro" id="IPR004776">
    <property type="entry name" value="Mem_transp_PIN-like"/>
</dbReference>
<comment type="subcellular location">
    <subcellularLocation>
        <location evidence="1">Cell membrane</location>
        <topology evidence="1">Multi-pass membrane protein</topology>
    </subcellularLocation>
</comment>
<keyword evidence="3" id="KW-0813">Transport</keyword>
<dbReference type="InterPro" id="IPR038770">
    <property type="entry name" value="Na+/solute_symporter_sf"/>
</dbReference>